<dbReference type="EMBL" id="FQWL01000002">
    <property type="protein sequence ID" value="SHG57730.1"/>
    <property type="molecule type" value="Genomic_DNA"/>
</dbReference>
<evidence type="ECO:0000256" key="1">
    <source>
        <dbReference type="SAM" id="Phobius"/>
    </source>
</evidence>
<protein>
    <submittedName>
        <fullName evidence="2">Uncharacterized membrane-anchored protein</fullName>
    </submittedName>
</protein>
<keyword evidence="1" id="KW-0812">Transmembrane</keyword>
<keyword evidence="1" id="KW-0472">Membrane</keyword>
<dbReference type="RefSeq" id="WP_073178623.1">
    <property type="nucleotide sequence ID" value="NZ_FQWL01000002.1"/>
</dbReference>
<keyword evidence="1" id="KW-1133">Transmembrane helix</keyword>
<dbReference type="InterPro" id="IPR025833">
    <property type="entry name" value="GDYXXLXY"/>
</dbReference>
<gene>
    <name evidence="2" type="ORF">SAMN04488116_1851</name>
</gene>
<dbReference type="AlphaFoldDB" id="A0A1M5KYI5"/>
<organism evidence="2 3">
    <name type="scientific">Flagellimonas flava</name>
    <dbReference type="NCBI Taxonomy" id="570519"/>
    <lineage>
        <taxon>Bacteria</taxon>
        <taxon>Pseudomonadati</taxon>
        <taxon>Bacteroidota</taxon>
        <taxon>Flavobacteriia</taxon>
        <taxon>Flavobacteriales</taxon>
        <taxon>Flavobacteriaceae</taxon>
        <taxon>Flagellimonas</taxon>
    </lineage>
</organism>
<evidence type="ECO:0000313" key="2">
    <source>
        <dbReference type="EMBL" id="SHG57730.1"/>
    </source>
</evidence>
<dbReference type="STRING" id="570519.SAMN04488116_1851"/>
<evidence type="ECO:0000313" key="3">
    <source>
        <dbReference type="Proteomes" id="UP000184532"/>
    </source>
</evidence>
<sequence length="162" mass="18313">MNTLQKIVILVNLVVVVALFTRSVFQKEEILSGGKLVLLELAPVDPRSLIQGDYMRLSYAISREVDFDSISKNGFCILQLHQNGTVDSFRLQEGLDPLSESEYPIRYTKARWNSINIGAESYFFQEGQAEKYENAKYGGIKVDGKGNSLLFGLYDEHLNLIE</sequence>
<dbReference type="Pfam" id="PF14345">
    <property type="entry name" value="GDYXXLXY"/>
    <property type="match status" value="1"/>
</dbReference>
<keyword evidence="3" id="KW-1185">Reference proteome</keyword>
<reference evidence="3" key="1">
    <citation type="submission" date="2016-11" db="EMBL/GenBank/DDBJ databases">
        <authorList>
            <person name="Varghese N."/>
            <person name="Submissions S."/>
        </authorList>
    </citation>
    <scope>NUCLEOTIDE SEQUENCE [LARGE SCALE GENOMIC DNA]</scope>
    <source>
        <strain evidence="3">DSM 22638</strain>
    </source>
</reference>
<name>A0A1M5KYI5_9FLAO</name>
<dbReference type="Proteomes" id="UP000184532">
    <property type="component" value="Unassembled WGS sequence"/>
</dbReference>
<accession>A0A1M5KYI5</accession>
<proteinExistence type="predicted"/>
<dbReference type="OrthoDB" id="4868247at2"/>
<feature type="transmembrane region" description="Helical" evidence="1">
    <location>
        <begin position="6"/>
        <end position="25"/>
    </location>
</feature>